<evidence type="ECO:0000259" key="3">
    <source>
        <dbReference type="SMART" id="SM00322"/>
    </source>
</evidence>
<protein>
    <submittedName>
        <fullName evidence="4">(northern house mosquito) hypothetical protein</fullName>
    </submittedName>
</protein>
<dbReference type="Pfam" id="PF00013">
    <property type="entry name" value="KH_1"/>
    <property type="match status" value="1"/>
</dbReference>
<feature type="compositionally biased region" description="Gly residues" evidence="2">
    <location>
        <begin position="33"/>
        <end position="91"/>
    </location>
</feature>
<sequence length="275" mass="28621">MPDWRERDDSERSGGYGGGSSGYDRERRDYRSGGAGGGYGSGGGGGGGYRSGGGSGGGGGYGGSREGGYRSGGGPGGGGGGFRNGGGAGGPPRGPPRIDPATAKTETFEVDADKVKFIIGRGGNKIREIQDRCRVSVQIGKLYRFPLSPWVWGGSSRSHISSPTQRGVQEKTRPLKNVAEPGVVVPVALANIHDGRAAPLDHGRAHDDGAKALFKRSRVGCGWLDVGKGKRKRAAAANESAISTEEQSRHEKKKSKIGRVYFCALARAFLQFGRG</sequence>
<organism evidence="4">
    <name type="scientific">Culex pipiens</name>
    <name type="common">House mosquito</name>
    <dbReference type="NCBI Taxonomy" id="7175"/>
    <lineage>
        <taxon>Eukaryota</taxon>
        <taxon>Metazoa</taxon>
        <taxon>Ecdysozoa</taxon>
        <taxon>Arthropoda</taxon>
        <taxon>Hexapoda</taxon>
        <taxon>Insecta</taxon>
        <taxon>Pterygota</taxon>
        <taxon>Neoptera</taxon>
        <taxon>Endopterygota</taxon>
        <taxon>Diptera</taxon>
        <taxon>Nematocera</taxon>
        <taxon>Culicoidea</taxon>
        <taxon>Culicidae</taxon>
        <taxon>Culicinae</taxon>
        <taxon>Culicini</taxon>
        <taxon>Culex</taxon>
        <taxon>Culex</taxon>
    </lineage>
</organism>
<feature type="compositionally biased region" description="Basic and acidic residues" evidence="2">
    <location>
        <begin position="1"/>
        <end position="12"/>
    </location>
</feature>
<dbReference type="Gene3D" id="3.30.1370.10">
    <property type="entry name" value="K Homology domain, type 1"/>
    <property type="match status" value="1"/>
</dbReference>
<evidence type="ECO:0000313" key="4">
    <source>
        <dbReference type="EMBL" id="CAG6446325.1"/>
    </source>
</evidence>
<keyword evidence="1" id="KW-0694">RNA-binding</keyword>
<dbReference type="InterPro" id="IPR004088">
    <property type="entry name" value="KH_dom_type_1"/>
</dbReference>
<dbReference type="PROSITE" id="PS50084">
    <property type="entry name" value="KH_TYPE_1"/>
    <property type="match status" value="1"/>
</dbReference>
<dbReference type="EMBL" id="HBUE01006733">
    <property type="protein sequence ID" value="CAG6446323.1"/>
    <property type="molecule type" value="Transcribed_RNA"/>
</dbReference>
<proteinExistence type="predicted"/>
<evidence type="ECO:0000256" key="1">
    <source>
        <dbReference type="PROSITE-ProRule" id="PRU00117"/>
    </source>
</evidence>
<dbReference type="EMBL" id="HBUE01006738">
    <property type="protein sequence ID" value="CAG6446325.1"/>
    <property type="molecule type" value="Transcribed_RNA"/>
</dbReference>
<dbReference type="InterPro" id="IPR036612">
    <property type="entry name" value="KH_dom_type_1_sf"/>
</dbReference>
<dbReference type="CDD" id="cd00105">
    <property type="entry name" value="KH-I"/>
    <property type="match status" value="1"/>
</dbReference>
<name>A0A8D8EU50_CULPI</name>
<accession>A0A8D8EU50</accession>
<feature type="region of interest" description="Disordered" evidence="2">
    <location>
        <begin position="1"/>
        <end position="106"/>
    </location>
</feature>
<dbReference type="SMART" id="SM00322">
    <property type="entry name" value="KH"/>
    <property type="match status" value="1"/>
</dbReference>
<dbReference type="GO" id="GO:0010468">
    <property type="term" value="P:regulation of gene expression"/>
    <property type="evidence" value="ECO:0007669"/>
    <property type="project" value="UniProtKB-ARBA"/>
</dbReference>
<dbReference type="GO" id="GO:0003723">
    <property type="term" value="F:RNA binding"/>
    <property type="evidence" value="ECO:0007669"/>
    <property type="project" value="UniProtKB-UniRule"/>
</dbReference>
<feature type="domain" description="K Homology" evidence="3">
    <location>
        <begin position="102"/>
        <end position="180"/>
    </location>
</feature>
<dbReference type="AlphaFoldDB" id="A0A8D8EU50"/>
<reference evidence="4" key="1">
    <citation type="submission" date="2021-05" db="EMBL/GenBank/DDBJ databases">
        <authorList>
            <person name="Alioto T."/>
            <person name="Alioto T."/>
            <person name="Gomez Garrido J."/>
        </authorList>
    </citation>
    <scope>NUCLEOTIDE SEQUENCE</scope>
</reference>
<dbReference type="SUPFAM" id="SSF54791">
    <property type="entry name" value="Eukaryotic type KH-domain (KH-domain type I)"/>
    <property type="match status" value="1"/>
</dbReference>
<dbReference type="InterPro" id="IPR004087">
    <property type="entry name" value="KH_dom"/>
</dbReference>
<evidence type="ECO:0000256" key="2">
    <source>
        <dbReference type="SAM" id="MobiDB-lite"/>
    </source>
</evidence>